<evidence type="ECO:0000313" key="16">
    <source>
        <dbReference type="EMBL" id="CAH1955657.1"/>
    </source>
</evidence>
<comment type="caution">
    <text evidence="16">The sequence shown here is derived from an EMBL/GenBank/DDBJ whole genome shotgun (WGS) entry which is preliminary data.</text>
</comment>
<evidence type="ECO:0000256" key="14">
    <source>
        <dbReference type="ARBA" id="ARBA00031791"/>
    </source>
</evidence>
<dbReference type="EMBL" id="CAKOFQ010006661">
    <property type="protein sequence ID" value="CAH1955657.1"/>
    <property type="molecule type" value="Genomic_DNA"/>
</dbReference>
<gene>
    <name evidence="16" type="ORF">ACAOBT_LOCUS1151</name>
</gene>
<keyword evidence="17" id="KW-1185">Reference proteome</keyword>
<evidence type="ECO:0000256" key="12">
    <source>
        <dbReference type="ARBA" id="ARBA00023136"/>
    </source>
</evidence>
<name>A0A9P0JJQ7_ACAOB</name>
<evidence type="ECO:0000256" key="4">
    <source>
        <dbReference type="ARBA" id="ARBA00011819"/>
    </source>
</evidence>
<comment type="function">
    <text evidence="1">TRAP proteins are part of a complex whose function is to bind calcium to the ER membrane and thereby regulate the retention of ER resident proteins.</text>
</comment>
<keyword evidence="11" id="KW-1133">Transmembrane helix</keyword>
<evidence type="ECO:0000256" key="11">
    <source>
        <dbReference type="ARBA" id="ARBA00022989"/>
    </source>
</evidence>
<dbReference type="AlphaFoldDB" id="A0A9P0JJQ7"/>
<proteinExistence type="inferred from homology"/>
<accession>A0A9P0JJQ7</accession>
<evidence type="ECO:0000256" key="2">
    <source>
        <dbReference type="ARBA" id="ARBA00004115"/>
    </source>
</evidence>
<evidence type="ECO:0000256" key="8">
    <source>
        <dbReference type="ARBA" id="ARBA00022729"/>
    </source>
</evidence>
<dbReference type="GO" id="GO:0005789">
    <property type="term" value="C:endoplasmic reticulum membrane"/>
    <property type="evidence" value="ECO:0007669"/>
    <property type="project" value="UniProtKB-SubCell"/>
</dbReference>
<keyword evidence="9" id="KW-0256">Endoplasmic reticulum</keyword>
<dbReference type="PANTHER" id="PTHR12731:SF1">
    <property type="entry name" value="TRANSLOCON-ASSOCIATED PROTEIN SUBUNIT DELTA"/>
    <property type="match status" value="1"/>
</dbReference>
<evidence type="ECO:0000256" key="6">
    <source>
        <dbReference type="ARBA" id="ARBA00022499"/>
    </source>
</evidence>
<protein>
    <recommendedName>
        <fullName evidence="5">Translocon-associated protein subunit delta</fullName>
    </recommendedName>
    <alternativeName>
        <fullName evidence="14">Signal sequence receptor subunit delta</fullName>
    </alternativeName>
</protein>
<keyword evidence="6" id="KW-1017">Isopeptide bond</keyword>
<evidence type="ECO:0000256" key="5">
    <source>
        <dbReference type="ARBA" id="ARBA00014387"/>
    </source>
</evidence>
<dbReference type="Proteomes" id="UP001152888">
    <property type="component" value="Unassembled WGS sequence"/>
</dbReference>
<dbReference type="InterPro" id="IPR008855">
    <property type="entry name" value="TRAP-delta"/>
</dbReference>
<feature type="signal peptide" evidence="15">
    <location>
        <begin position="1"/>
        <end position="19"/>
    </location>
</feature>
<evidence type="ECO:0000256" key="10">
    <source>
        <dbReference type="ARBA" id="ARBA00022843"/>
    </source>
</evidence>
<keyword evidence="7" id="KW-0812">Transmembrane</keyword>
<keyword evidence="12" id="KW-0472">Membrane</keyword>
<reference evidence="16" key="1">
    <citation type="submission" date="2022-03" db="EMBL/GenBank/DDBJ databases">
        <authorList>
            <person name="Sayadi A."/>
        </authorList>
    </citation>
    <scope>NUCLEOTIDE SEQUENCE</scope>
</reference>
<sequence>MAKIVSLVLFSIFVSSGFCSSCSNLEVSSTSFTTQDATIVSKIGYISEFTVKCSSGNVGSLYAEVDNNIVPASVVGTNKYQVSWIEDPKTAQSGERKVRIFNEDGFAAYRKVLRAGECPSTVPELFTVLVNHPGAFSGPWLKSEFIATVVSLCVAYFAVASKAKLLE</sequence>
<evidence type="ECO:0000256" key="15">
    <source>
        <dbReference type="SAM" id="SignalP"/>
    </source>
</evidence>
<dbReference type="Pfam" id="PF05404">
    <property type="entry name" value="TRAP-delta"/>
    <property type="match status" value="1"/>
</dbReference>
<feature type="chain" id="PRO_5040485805" description="Translocon-associated protein subunit delta" evidence="15">
    <location>
        <begin position="20"/>
        <end position="167"/>
    </location>
</feature>
<evidence type="ECO:0000256" key="7">
    <source>
        <dbReference type="ARBA" id="ARBA00022692"/>
    </source>
</evidence>
<comment type="subunit">
    <text evidence="4">Heterotetramer of TRAP-alpha, TRAP-beta, TRAP-delta and TRAP-gamma.</text>
</comment>
<comment type="subcellular location">
    <subcellularLocation>
        <location evidence="2">Endoplasmic reticulum membrane</location>
        <topology evidence="2">Single-pass type I membrane protein</topology>
    </subcellularLocation>
</comment>
<keyword evidence="10" id="KW-0832">Ubl conjugation</keyword>
<keyword evidence="8 15" id="KW-0732">Signal</keyword>
<keyword evidence="13" id="KW-1015">Disulfide bond</keyword>
<evidence type="ECO:0000256" key="9">
    <source>
        <dbReference type="ARBA" id="ARBA00022824"/>
    </source>
</evidence>
<evidence type="ECO:0000256" key="3">
    <source>
        <dbReference type="ARBA" id="ARBA00009294"/>
    </source>
</evidence>
<comment type="similarity">
    <text evidence="3">Belongs to the TRAP-delta family.</text>
</comment>
<organism evidence="16 17">
    <name type="scientific">Acanthoscelides obtectus</name>
    <name type="common">Bean weevil</name>
    <name type="synonym">Bruchus obtectus</name>
    <dbReference type="NCBI Taxonomy" id="200917"/>
    <lineage>
        <taxon>Eukaryota</taxon>
        <taxon>Metazoa</taxon>
        <taxon>Ecdysozoa</taxon>
        <taxon>Arthropoda</taxon>
        <taxon>Hexapoda</taxon>
        <taxon>Insecta</taxon>
        <taxon>Pterygota</taxon>
        <taxon>Neoptera</taxon>
        <taxon>Endopterygota</taxon>
        <taxon>Coleoptera</taxon>
        <taxon>Polyphaga</taxon>
        <taxon>Cucujiformia</taxon>
        <taxon>Chrysomeloidea</taxon>
        <taxon>Chrysomelidae</taxon>
        <taxon>Bruchinae</taxon>
        <taxon>Bruchini</taxon>
        <taxon>Acanthoscelides</taxon>
    </lineage>
</organism>
<evidence type="ECO:0000313" key="17">
    <source>
        <dbReference type="Proteomes" id="UP001152888"/>
    </source>
</evidence>
<dbReference type="OrthoDB" id="10055808at2759"/>
<evidence type="ECO:0000256" key="1">
    <source>
        <dbReference type="ARBA" id="ARBA00002838"/>
    </source>
</evidence>
<evidence type="ECO:0000256" key="13">
    <source>
        <dbReference type="ARBA" id="ARBA00023157"/>
    </source>
</evidence>
<dbReference type="PANTHER" id="PTHR12731">
    <property type="entry name" value="TRANSLOCON-ASSOCIATED PROTEIN, DELTA SUBUNIT"/>
    <property type="match status" value="1"/>
</dbReference>